<dbReference type="Pfam" id="PF02108">
    <property type="entry name" value="FliH"/>
    <property type="match status" value="1"/>
</dbReference>
<sequence>MGAPAKFLFDLDFAAPDAAKERVASAAEVAHQIADAEARGYRAGFDAARHEARAESDRRAALALEEIGIAIRSIAGRFSTIEERMETEAVDVALAVARKLCTELIAAEPLTEMMALVSDCFRHLTATPHLVVRINDALYDAARARIEQLAKQSGFEGKLVILAEPDIATGDCKIEWADGGVTLDRSTIDAKINELVGRYLASRNQAGLPGHEDLP</sequence>
<dbReference type="GO" id="GO:0044781">
    <property type="term" value="P:bacterial-type flagellum organization"/>
    <property type="evidence" value="ECO:0007669"/>
    <property type="project" value="UniProtKB-KW"/>
</dbReference>
<keyword evidence="10" id="KW-1185">Reference proteome</keyword>
<dbReference type="HOGENOM" id="CLU_084179_0_0_5"/>
<comment type="similarity">
    <text evidence="2">Belongs to the FliH family.</text>
</comment>
<evidence type="ECO:0000259" key="8">
    <source>
        <dbReference type="Pfam" id="PF02108"/>
    </source>
</evidence>
<evidence type="ECO:0000256" key="6">
    <source>
        <dbReference type="ARBA" id="ARBA00022927"/>
    </source>
</evidence>
<evidence type="ECO:0000256" key="3">
    <source>
        <dbReference type="ARBA" id="ARBA00016507"/>
    </source>
</evidence>
<dbReference type="PATRIC" id="fig|883079.3.peg.3843"/>
<comment type="caution">
    <text evidence="9">The sequence shown here is derived from an EMBL/GenBank/DDBJ whole genome shotgun (WGS) entry which is preliminary data.</text>
</comment>
<dbReference type="GO" id="GO:0005829">
    <property type="term" value="C:cytosol"/>
    <property type="evidence" value="ECO:0007669"/>
    <property type="project" value="TreeGrafter"/>
</dbReference>
<reference evidence="9 10" key="1">
    <citation type="submission" date="2012-04" db="EMBL/GenBank/DDBJ databases">
        <title>The Genome Sequence of Afipia clevelandensis ATCC 49720.</title>
        <authorList>
            <consortium name="The Broad Institute Genome Sequencing Platform"/>
            <person name="Earl A."/>
            <person name="Ward D."/>
            <person name="Feldgarden M."/>
            <person name="Gevers D."/>
            <person name="Huys G."/>
            <person name="Walker B."/>
            <person name="Young S.K."/>
            <person name="Zeng Q."/>
            <person name="Gargeya S."/>
            <person name="Fitzgerald M."/>
            <person name="Haas B."/>
            <person name="Abouelleil A."/>
            <person name="Alvarado L."/>
            <person name="Arachchi H.M."/>
            <person name="Berlin A."/>
            <person name="Chapman S.B."/>
            <person name="Goldberg J."/>
            <person name="Griggs A."/>
            <person name="Gujja S."/>
            <person name="Hansen M."/>
            <person name="Howarth C."/>
            <person name="Imamovic A."/>
            <person name="Larimer J."/>
            <person name="McCowen C."/>
            <person name="Montmayeur A."/>
            <person name="Murphy C."/>
            <person name="Neiman D."/>
            <person name="Pearson M."/>
            <person name="Priest M."/>
            <person name="Roberts A."/>
            <person name="Saif S."/>
            <person name="Shea T."/>
            <person name="Sisk P."/>
            <person name="Sykes S."/>
            <person name="Wortman J."/>
            <person name="Nusbaum C."/>
            <person name="Birren B."/>
        </authorList>
    </citation>
    <scope>NUCLEOTIDE SEQUENCE [LARGE SCALE GENOMIC DNA]</scope>
    <source>
        <strain evidence="9 10">ATCC 49720</strain>
    </source>
</reference>
<dbReference type="Proteomes" id="UP000001095">
    <property type="component" value="Unassembled WGS sequence"/>
</dbReference>
<evidence type="ECO:0000256" key="7">
    <source>
        <dbReference type="ARBA" id="ARBA00023225"/>
    </source>
</evidence>
<protein>
    <recommendedName>
        <fullName evidence="3">Flagellar assembly protein FliH</fullName>
    </recommendedName>
</protein>
<evidence type="ECO:0000256" key="1">
    <source>
        <dbReference type="ARBA" id="ARBA00003041"/>
    </source>
</evidence>
<evidence type="ECO:0000256" key="4">
    <source>
        <dbReference type="ARBA" id="ARBA00022448"/>
    </source>
</evidence>
<name>K8P310_9BRAD</name>
<evidence type="ECO:0000313" key="10">
    <source>
        <dbReference type="Proteomes" id="UP000001095"/>
    </source>
</evidence>
<keyword evidence="5" id="KW-1005">Bacterial flagellum biogenesis</keyword>
<evidence type="ECO:0000256" key="5">
    <source>
        <dbReference type="ARBA" id="ARBA00022795"/>
    </source>
</evidence>
<keyword evidence="7" id="KW-1006">Bacterial flagellum protein export</keyword>
<dbReference type="GO" id="GO:0015031">
    <property type="term" value="P:protein transport"/>
    <property type="evidence" value="ECO:0007669"/>
    <property type="project" value="UniProtKB-KW"/>
</dbReference>
<organism evidence="9 10">
    <name type="scientific">Afipia clevelandensis ATCC 49720</name>
    <dbReference type="NCBI Taxonomy" id="883079"/>
    <lineage>
        <taxon>Bacteria</taxon>
        <taxon>Pseudomonadati</taxon>
        <taxon>Pseudomonadota</taxon>
        <taxon>Alphaproteobacteria</taxon>
        <taxon>Hyphomicrobiales</taxon>
        <taxon>Nitrobacteraceae</taxon>
        <taxon>Afipia</taxon>
    </lineage>
</organism>
<accession>K8P310</accession>
<dbReference type="OrthoDB" id="7304298at2"/>
<evidence type="ECO:0000313" key="9">
    <source>
        <dbReference type="EMBL" id="EKS32788.1"/>
    </source>
</evidence>
<dbReference type="PANTHER" id="PTHR34982:SF1">
    <property type="entry name" value="FLAGELLAR ASSEMBLY PROTEIN FLIH"/>
    <property type="match status" value="1"/>
</dbReference>
<dbReference type="RefSeq" id="WP_002714635.1">
    <property type="nucleotide sequence ID" value="NZ_KB375281.1"/>
</dbReference>
<dbReference type="InterPro" id="IPR051472">
    <property type="entry name" value="T3SS_Stator/FliH"/>
</dbReference>
<dbReference type="PANTHER" id="PTHR34982">
    <property type="entry name" value="YOP PROTEINS TRANSLOCATION PROTEIN L"/>
    <property type="match status" value="1"/>
</dbReference>
<feature type="domain" description="Flagellar assembly protein FliH/Type III secretion system HrpE" evidence="8">
    <location>
        <begin position="70"/>
        <end position="180"/>
    </location>
</feature>
<keyword evidence="4" id="KW-0813">Transport</keyword>
<dbReference type="EMBL" id="AGWY01000015">
    <property type="protein sequence ID" value="EKS32788.1"/>
    <property type="molecule type" value="Genomic_DNA"/>
</dbReference>
<dbReference type="NCBIfam" id="NF004690">
    <property type="entry name" value="PRK06032.1-1"/>
    <property type="match status" value="1"/>
</dbReference>
<gene>
    <name evidence="9" type="ORF">HMPREF9696_03765</name>
</gene>
<comment type="function">
    <text evidence="1">Needed for flagellar regrowth and assembly.</text>
</comment>
<evidence type="ECO:0000256" key="2">
    <source>
        <dbReference type="ARBA" id="ARBA00006602"/>
    </source>
</evidence>
<dbReference type="InterPro" id="IPR018035">
    <property type="entry name" value="Flagellar_FliH/T3SS_HrpE"/>
</dbReference>
<keyword evidence="6" id="KW-0653">Protein transport</keyword>
<dbReference type="AlphaFoldDB" id="K8P310"/>
<proteinExistence type="inferred from homology"/>